<dbReference type="SMART" id="SM00646">
    <property type="entry name" value="Ami_3"/>
    <property type="match status" value="1"/>
</dbReference>
<gene>
    <name evidence="4" type="ORF">LCGC14_0084220</name>
</gene>
<dbReference type="InterPro" id="IPR050695">
    <property type="entry name" value="N-acetylmuramoyl_amidase_3"/>
</dbReference>
<evidence type="ECO:0000256" key="1">
    <source>
        <dbReference type="ARBA" id="ARBA00022801"/>
    </source>
</evidence>
<dbReference type="PANTHER" id="PTHR30404">
    <property type="entry name" value="N-ACETYLMURAMOYL-L-ALANINE AMIDASE"/>
    <property type="match status" value="1"/>
</dbReference>
<dbReference type="GO" id="GO:0008745">
    <property type="term" value="F:N-acetylmuramoyl-L-alanine amidase activity"/>
    <property type="evidence" value="ECO:0007669"/>
    <property type="project" value="InterPro"/>
</dbReference>
<dbReference type="PANTHER" id="PTHR30404:SF0">
    <property type="entry name" value="N-ACETYLMURAMOYL-L-ALANINE AMIDASE AMIC"/>
    <property type="match status" value="1"/>
</dbReference>
<dbReference type="EMBL" id="LAZR01000022">
    <property type="protein sequence ID" value="KKO04595.1"/>
    <property type="molecule type" value="Genomic_DNA"/>
</dbReference>
<dbReference type="AlphaFoldDB" id="A0A0F9VKK4"/>
<feature type="domain" description="MurNAc-LAA" evidence="3">
    <location>
        <begin position="246"/>
        <end position="401"/>
    </location>
</feature>
<evidence type="ECO:0000256" key="2">
    <source>
        <dbReference type="SAM" id="MobiDB-lite"/>
    </source>
</evidence>
<comment type="caution">
    <text evidence="4">The sequence shown here is derived from an EMBL/GenBank/DDBJ whole genome shotgun (WGS) entry which is preliminary data.</text>
</comment>
<sequence length="436" mass="47285">MGALAGSRGMTRFVQTLVSGCRGWLTVAALTLLAILAWRGEADARDLVITDMSQSAEEGEYTASFVLRGKPQTRILRLANPDRVAIDFIDTLSAASIAVPPDNGFVESIRHGLVSSNRYRFIFRLKRQASAAIRTEESPDGQVIILSIQPSDAAPAPVASVETPGAQPDATDSKQNAAKPERKLTIVLDPGHGGIDNGAVSRSGTHEKDINLELAFALRDSLLAKGGVRVVLTREDDTFIPLDARAAAGRRERADLFISIHADSIRQSALRGATVYTLSETASDELSRQVAAAENASDRFAGEEWQKEKPDVFDILLDLTRRETVSFSEHFATSLVHDLATRDIRLINRPKRSAGFKVLKAPDVPSVLVEFGFLSNRQDEKLLQDDAWRKEVAAATADAVMNFFGGTEQGGRRGCTAADECDKSTTKTAIDRPKAD</sequence>
<evidence type="ECO:0000313" key="4">
    <source>
        <dbReference type="EMBL" id="KKO04595.1"/>
    </source>
</evidence>
<proteinExistence type="predicted"/>
<name>A0A0F9VKK4_9ZZZZ</name>
<protein>
    <recommendedName>
        <fullName evidence="3">MurNAc-LAA domain-containing protein</fullName>
    </recommendedName>
</protein>
<dbReference type="InterPro" id="IPR002508">
    <property type="entry name" value="MurNAc-LAA_cat"/>
</dbReference>
<dbReference type="CDD" id="cd02696">
    <property type="entry name" value="MurNAc-LAA"/>
    <property type="match status" value="1"/>
</dbReference>
<evidence type="ECO:0000259" key="3">
    <source>
        <dbReference type="SMART" id="SM00646"/>
    </source>
</evidence>
<dbReference type="SUPFAM" id="SSF53187">
    <property type="entry name" value="Zn-dependent exopeptidases"/>
    <property type="match status" value="1"/>
</dbReference>
<dbReference type="Gene3D" id="3.40.630.40">
    <property type="entry name" value="Zn-dependent exopeptidases"/>
    <property type="match status" value="1"/>
</dbReference>
<dbReference type="Gene3D" id="2.60.40.3500">
    <property type="match status" value="1"/>
</dbReference>
<keyword evidence="1" id="KW-0378">Hydrolase</keyword>
<reference evidence="4" key="1">
    <citation type="journal article" date="2015" name="Nature">
        <title>Complex archaea that bridge the gap between prokaryotes and eukaryotes.</title>
        <authorList>
            <person name="Spang A."/>
            <person name="Saw J.H."/>
            <person name="Jorgensen S.L."/>
            <person name="Zaremba-Niedzwiedzka K."/>
            <person name="Martijn J."/>
            <person name="Lind A.E."/>
            <person name="van Eijk R."/>
            <person name="Schleper C."/>
            <person name="Guy L."/>
            <person name="Ettema T.J."/>
        </authorList>
    </citation>
    <scope>NUCLEOTIDE SEQUENCE</scope>
</reference>
<dbReference type="Pfam" id="PF01520">
    <property type="entry name" value="Amidase_3"/>
    <property type="match status" value="1"/>
</dbReference>
<dbReference type="GO" id="GO:0009253">
    <property type="term" value="P:peptidoglycan catabolic process"/>
    <property type="evidence" value="ECO:0007669"/>
    <property type="project" value="InterPro"/>
</dbReference>
<feature type="region of interest" description="Disordered" evidence="2">
    <location>
        <begin position="155"/>
        <end position="181"/>
    </location>
</feature>
<accession>A0A0F9VKK4</accession>
<dbReference type="GO" id="GO:0030288">
    <property type="term" value="C:outer membrane-bounded periplasmic space"/>
    <property type="evidence" value="ECO:0007669"/>
    <property type="project" value="TreeGrafter"/>
</dbReference>
<organism evidence="4">
    <name type="scientific">marine sediment metagenome</name>
    <dbReference type="NCBI Taxonomy" id="412755"/>
    <lineage>
        <taxon>unclassified sequences</taxon>
        <taxon>metagenomes</taxon>
        <taxon>ecological metagenomes</taxon>
    </lineage>
</organism>